<keyword evidence="3" id="KW-1185">Reference proteome</keyword>
<evidence type="ECO:0000313" key="3">
    <source>
        <dbReference type="Proteomes" id="UP001501116"/>
    </source>
</evidence>
<dbReference type="EMBL" id="BAAANN010000073">
    <property type="protein sequence ID" value="GAA1993633.1"/>
    <property type="molecule type" value="Genomic_DNA"/>
</dbReference>
<proteinExistence type="predicted"/>
<evidence type="ECO:0000313" key="2">
    <source>
        <dbReference type="EMBL" id="GAA1993633.1"/>
    </source>
</evidence>
<evidence type="ECO:0000259" key="1">
    <source>
        <dbReference type="Pfam" id="PF03466"/>
    </source>
</evidence>
<dbReference type="Gene3D" id="3.40.190.10">
    <property type="entry name" value="Periplasmic binding protein-like II"/>
    <property type="match status" value="1"/>
</dbReference>
<dbReference type="SUPFAM" id="SSF53850">
    <property type="entry name" value="Periplasmic binding protein-like II"/>
    <property type="match status" value="1"/>
</dbReference>
<gene>
    <name evidence="2" type="ORF">GCM10009754_86180</name>
</gene>
<name>A0ABN2SW55_9PSEU</name>
<organism evidence="2 3">
    <name type="scientific">Amycolatopsis minnesotensis</name>
    <dbReference type="NCBI Taxonomy" id="337894"/>
    <lineage>
        <taxon>Bacteria</taxon>
        <taxon>Bacillati</taxon>
        <taxon>Actinomycetota</taxon>
        <taxon>Actinomycetes</taxon>
        <taxon>Pseudonocardiales</taxon>
        <taxon>Pseudonocardiaceae</taxon>
        <taxon>Amycolatopsis</taxon>
    </lineage>
</organism>
<dbReference type="Proteomes" id="UP001501116">
    <property type="component" value="Unassembled WGS sequence"/>
</dbReference>
<accession>A0ABN2SW55</accession>
<dbReference type="InterPro" id="IPR005119">
    <property type="entry name" value="LysR_subst-bd"/>
</dbReference>
<sequence length="101" mass="10426">MRAGVADPGGTCGPLRTGVFAGLGVTWAPDHTVRDVSTVFAMVAAGITAGVVPALAVPRPEPDGVVLRPLDPPLHRTPHVHADRRNPCARKLAALLADGPR</sequence>
<dbReference type="Pfam" id="PF03466">
    <property type="entry name" value="LysR_substrate"/>
    <property type="match status" value="1"/>
</dbReference>
<dbReference type="RefSeq" id="WP_344431950.1">
    <property type="nucleotide sequence ID" value="NZ_BAAANN010000073.1"/>
</dbReference>
<feature type="domain" description="LysR substrate-binding" evidence="1">
    <location>
        <begin position="13"/>
        <end position="96"/>
    </location>
</feature>
<comment type="caution">
    <text evidence="2">The sequence shown here is derived from an EMBL/GenBank/DDBJ whole genome shotgun (WGS) entry which is preliminary data.</text>
</comment>
<reference evidence="2 3" key="1">
    <citation type="journal article" date="2019" name="Int. J. Syst. Evol. Microbiol.">
        <title>The Global Catalogue of Microorganisms (GCM) 10K type strain sequencing project: providing services to taxonomists for standard genome sequencing and annotation.</title>
        <authorList>
            <consortium name="The Broad Institute Genomics Platform"/>
            <consortium name="The Broad Institute Genome Sequencing Center for Infectious Disease"/>
            <person name="Wu L."/>
            <person name="Ma J."/>
        </authorList>
    </citation>
    <scope>NUCLEOTIDE SEQUENCE [LARGE SCALE GENOMIC DNA]</scope>
    <source>
        <strain evidence="2 3">JCM 14545</strain>
    </source>
</reference>
<protein>
    <recommendedName>
        <fullName evidence="1">LysR substrate-binding domain-containing protein</fullName>
    </recommendedName>
</protein>